<reference evidence="4 5" key="1">
    <citation type="submission" date="2014-12" db="EMBL/GenBank/DDBJ databases">
        <title>Frankia sp. BMG5.1 draft genome.</title>
        <authorList>
            <person name="Gtari M."/>
            <person name="Ghodhbane-Gtari F."/>
            <person name="Nouioui I."/>
            <person name="Ktari A."/>
            <person name="Hezbri K."/>
            <person name="Mimouni W."/>
            <person name="Sbissi I."/>
            <person name="Ayari A."/>
            <person name="Yamanaka T."/>
            <person name="Normand P."/>
            <person name="Tisa L.S."/>
            <person name="Boudabous A."/>
        </authorList>
    </citation>
    <scope>NUCLEOTIDE SEQUENCE [LARGE SCALE GENOMIC DNA]</scope>
    <source>
        <strain evidence="4 5">BMG5.1</strain>
    </source>
</reference>
<sequence>MQPARSAARTTGWLVFATVIIFIAGFHNIIYGVAALDRYTYLVSDSGTIIYQDLNFWGWLLIAMGIVEVVVAAGLLTGQRWARWAAIAICAVNVIAHLAFLAVFPVWAVILIALDVLVIYAVTRPDTQPRGSYEPYPEADRVEARTGRGEYGTGRREYTEPSRSTTRGSRSGPDTPTR</sequence>
<proteinExistence type="predicted"/>
<feature type="transmembrane region" description="Helical" evidence="2">
    <location>
        <begin position="56"/>
        <end position="76"/>
    </location>
</feature>
<keyword evidence="2" id="KW-0472">Membrane</keyword>
<dbReference type="RefSeq" id="WP_047221557.1">
    <property type="nucleotide sequence ID" value="NZ_JWIO01000003.1"/>
</dbReference>
<accession>A0ABR5F7C1</accession>
<dbReference type="Pfam" id="PF23636">
    <property type="entry name" value="DUF7144"/>
    <property type="match status" value="1"/>
</dbReference>
<evidence type="ECO:0000313" key="5">
    <source>
        <dbReference type="Proteomes" id="UP000035425"/>
    </source>
</evidence>
<evidence type="ECO:0000259" key="3">
    <source>
        <dbReference type="Pfam" id="PF23636"/>
    </source>
</evidence>
<organism evidence="4 5">
    <name type="scientific">Protofrankia coriariae</name>
    <dbReference type="NCBI Taxonomy" id="1562887"/>
    <lineage>
        <taxon>Bacteria</taxon>
        <taxon>Bacillati</taxon>
        <taxon>Actinomycetota</taxon>
        <taxon>Actinomycetes</taxon>
        <taxon>Frankiales</taxon>
        <taxon>Frankiaceae</taxon>
        <taxon>Protofrankia</taxon>
    </lineage>
</organism>
<dbReference type="InterPro" id="IPR055568">
    <property type="entry name" value="DUF7144"/>
</dbReference>
<keyword evidence="2" id="KW-1133">Transmembrane helix</keyword>
<feature type="compositionally biased region" description="Basic and acidic residues" evidence="1">
    <location>
        <begin position="138"/>
        <end position="160"/>
    </location>
</feature>
<dbReference type="Proteomes" id="UP000035425">
    <property type="component" value="Unassembled WGS sequence"/>
</dbReference>
<feature type="domain" description="DUF7144" evidence="3">
    <location>
        <begin position="13"/>
        <end position="125"/>
    </location>
</feature>
<protein>
    <recommendedName>
        <fullName evidence="3">DUF7144 domain-containing protein</fullName>
    </recommendedName>
</protein>
<name>A0ABR5F7C1_9ACTN</name>
<feature type="region of interest" description="Disordered" evidence="1">
    <location>
        <begin position="129"/>
        <end position="178"/>
    </location>
</feature>
<keyword evidence="2" id="KW-0812">Transmembrane</keyword>
<evidence type="ECO:0000256" key="2">
    <source>
        <dbReference type="SAM" id="Phobius"/>
    </source>
</evidence>
<feature type="compositionally biased region" description="Low complexity" evidence="1">
    <location>
        <begin position="162"/>
        <end position="172"/>
    </location>
</feature>
<feature type="transmembrane region" description="Helical" evidence="2">
    <location>
        <begin position="12"/>
        <end position="36"/>
    </location>
</feature>
<gene>
    <name evidence="4" type="ORF">FrCorBMG51_02790</name>
</gene>
<evidence type="ECO:0000256" key="1">
    <source>
        <dbReference type="SAM" id="MobiDB-lite"/>
    </source>
</evidence>
<dbReference type="EMBL" id="JWIO01000003">
    <property type="protein sequence ID" value="KLL12625.1"/>
    <property type="molecule type" value="Genomic_DNA"/>
</dbReference>
<comment type="caution">
    <text evidence="4">The sequence shown here is derived from an EMBL/GenBank/DDBJ whole genome shotgun (WGS) entry which is preliminary data.</text>
</comment>
<feature type="transmembrane region" description="Helical" evidence="2">
    <location>
        <begin position="81"/>
        <end position="100"/>
    </location>
</feature>
<keyword evidence="5" id="KW-1185">Reference proteome</keyword>
<evidence type="ECO:0000313" key="4">
    <source>
        <dbReference type="EMBL" id="KLL12625.1"/>
    </source>
</evidence>